<reference evidence="1 2" key="1">
    <citation type="submission" date="2019-09" db="EMBL/GenBank/DDBJ databases">
        <title>Draft genome sequence of Bacillus sp. JC-7.</title>
        <authorList>
            <person name="Tanaka N."/>
            <person name="Shiwa Y."/>
            <person name="Fujita N."/>
            <person name="Tanasupawat S."/>
        </authorList>
    </citation>
    <scope>NUCLEOTIDE SEQUENCE [LARGE SCALE GENOMIC DNA]</scope>
    <source>
        <strain evidence="1 2">JC-7</strain>
    </source>
</reference>
<evidence type="ECO:0008006" key="3">
    <source>
        <dbReference type="Google" id="ProtNLM"/>
    </source>
</evidence>
<evidence type="ECO:0000313" key="1">
    <source>
        <dbReference type="EMBL" id="GER70318.1"/>
    </source>
</evidence>
<keyword evidence="2" id="KW-1185">Reference proteome</keyword>
<protein>
    <recommendedName>
        <fullName evidence="3">Alcohol dehydrogenase-like C-terminal domain-containing protein</fullName>
    </recommendedName>
</protein>
<accession>A0A5J4JIM3</accession>
<dbReference type="InterPro" id="IPR036291">
    <property type="entry name" value="NAD(P)-bd_dom_sf"/>
</dbReference>
<dbReference type="RefSeq" id="WP_151680580.1">
    <property type="nucleotide sequence ID" value="NZ_BKZP01000014.1"/>
</dbReference>
<evidence type="ECO:0000313" key="2">
    <source>
        <dbReference type="Proteomes" id="UP000391919"/>
    </source>
</evidence>
<name>A0A5J4JIM3_9BACI</name>
<dbReference type="Gene3D" id="3.40.50.720">
    <property type="entry name" value="NAD(P)-binding Rossmann-like Domain"/>
    <property type="match status" value="1"/>
</dbReference>
<sequence>MGAAYTINSKQEQAPEAIKEITKCGAHVSIDALDVADAILNSVLSLRKRGQAIAAWNYPQSKNGLPVFNQLHCNWSARLACRRRIIPICLK</sequence>
<comment type="caution">
    <text evidence="1">The sequence shown here is derived from an EMBL/GenBank/DDBJ whole genome shotgun (WGS) entry which is preliminary data.</text>
</comment>
<dbReference type="SUPFAM" id="SSF51735">
    <property type="entry name" value="NAD(P)-binding Rossmann-fold domains"/>
    <property type="match status" value="1"/>
</dbReference>
<gene>
    <name evidence="1" type="ORF">BpJC7_16210</name>
</gene>
<organism evidence="1 2">
    <name type="scientific">Weizmannia acidilactici</name>
    <dbReference type="NCBI Taxonomy" id="2607726"/>
    <lineage>
        <taxon>Bacteria</taxon>
        <taxon>Bacillati</taxon>
        <taxon>Bacillota</taxon>
        <taxon>Bacilli</taxon>
        <taxon>Bacillales</taxon>
        <taxon>Bacillaceae</taxon>
        <taxon>Heyndrickxia</taxon>
    </lineage>
</organism>
<dbReference type="AlphaFoldDB" id="A0A5J4JIM3"/>
<dbReference type="Proteomes" id="UP000391919">
    <property type="component" value="Unassembled WGS sequence"/>
</dbReference>
<proteinExistence type="predicted"/>
<dbReference type="EMBL" id="BKZQ01000018">
    <property type="protein sequence ID" value="GER70318.1"/>
    <property type="molecule type" value="Genomic_DNA"/>
</dbReference>